<proteinExistence type="predicted"/>
<accession>A0AAW0GJ11</accession>
<name>A0AAW0GJ11_9APHY</name>
<dbReference type="GO" id="GO:0008270">
    <property type="term" value="F:zinc ion binding"/>
    <property type="evidence" value="ECO:0007669"/>
    <property type="project" value="UniProtKB-KW"/>
</dbReference>
<keyword evidence="1" id="KW-0479">Metal-binding</keyword>
<gene>
    <name evidence="6" type="ORF">QCA50_005236</name>
</gene>
<dbReference type="Proteomes" id="UP001385951">
    <property type="component" value="Unassembled WGS sequence"/>
</dbReference>
<dbReference type="EMBL" id="JASBNA010000005">
    <property type="protein sequence ID" value="KAK7691832.1"/>
    <property type="molecule type" value="Genomic_DNA"/>
</dbReference>
<protein>
    <recommendedName>
        <fullName evidence="5">MYND-type domain-containing protein</fullName>
    </recommendedName>
</protein>
<feature type="domain" description="MYND-type" evidence="5">
    <location>
        <begin position="435"/>
        <end position="475"/>
    </location>
</feature>
<dbReference type="SUPFAM" id="SSF144232">
    <property type="entry name" value="HIT/MYND zinc finger-like"/>
    <property type="match status" value="1"/>
</dbReference>
<keyword evidence="3" id="KW-0862">Zinc</keyword>
<dbReference type="AlphaFoldDB" id="A0AAW0GJ11"/>
<dbReference type="PROSITE" id="PS50865">
    <property type="entry name" value="ZF_MYND_2"/>
    <property type="match status" value="1"/>
</dbReference>
<evidence type="ECO:0000259" key="5">
    <source>
        <dbReference type="PROSITE" id="PS50865"/>
    </source>
</evidence>
<evidence type="ECO:0000256" key="1">
    <source>
        <dbReference type="ARBA" id="ARBA00022723"/>
    </source>
</evidence>
<sequence length="602" mass="68830">MSRGVRRGRAVTTSFRSLVQTVDKAPWTTRGDLAAGDIARLIIENRFPYYQATIDRIFGLLRSHWDLETLATIETRGHVPPELAHRFKFTSIWSAIGTLASRFSRDSSCTFIRDAFAAHKDSIVRWMQVIVDFCYNRDLSHEDRFRLFSLTWVVLHPLIDNDHLRAMILSDTRIYTVTLRMWLLGEQFPCGSAHIQASNIFSYCLVFLYTRQTRIDIEGFTINPDLDKFTSAALNYLRAASRLSNWSSEHVLVHLTILFRLYALFVGIPRVMIQKGVASDMTSILRAALQRLSGVDRIVPQTSEIPILEQTIGILFQITLTVDGIPCLVETIQHGLLRLLIQCDPYLDYLGHFDQSKSIPFFISSFLPQYCIFQSVLEAAQDELRKMAQEGLGSEISYPPLREAWGRLGKIVKAHGRILDLVRNDPIRIFQTCDGPNCQTKETECRFRRCLGCIMMYYCSVECQQAHWQSHKDLCQQQSRIYTEVTCIRLDIPRHDIKSLKKMIAYYLTVMSNSPRYRQMFEESRLGGVSVQFAFCGEPFQLPTVEREGGPPGIRVSTAVRWGASTRTLSFRTSLAELKNNSNDCQPTDAPFLCTRNLVTNG</sequence>
<organism evidence="6 7">
    <name type="scientific">Cerrena zonata</name>
    <dbReference type="NCBI Taxonomy" id="2478898"/>
    <lineage>
        <taxon>Eukaryota</taxon>
        <taxon>Fungi</taxon>
        <taxon>Dikarya</taxon>
        <taxon>Basidiomycota</taxon>
        <taxon>Agaricomycotina</taxon>
        <taxon>Agaricomycetes</taxon>
        <taxon>Polyporales</taxon>
        <taxon>Cerrenaceae</taxon>
        <taxon>Cerrena</taxon>
    </lineage>
</organism>
<evidence type="ECO:0000313" key="6">
    <source>
        <dbReference type="EMBL" id="KAK7691832.1"/>
    </source>
</evidence>
<comment type="caution">
    <text evidence="6">The sequence shown here is derived from an EMBL/GenBank/DDBJ whole genome shotgun (WGS) entry which is preliminary data.</text>
</comment>
<keyword evidence="7" id="KW-1185">Reference proteome</keyword>
<dbReference type="Pfam" id="PF01753">
    <property type="entry name" value="zf-MYND"/>
    <property type="match status" value="1"/>
</dbReference>
<keyword evidence="2 4" id="KW-0863">Zinc-finger</keyword>
<evidence type="ECO:0000313" key="7">
    <source>
        <dbReference type="Proteomes" id="UP001385951"/>
    </source>
</evidence>
<evidence type="ECO:0000256" key="4">
    <source>
        <dbReference type="PROSITE-ProRule" id="PRU00134"/>
    </source>
</evidence>
<reference evidence="6 7" key="1">
    <citation type="submission" date="2022-09" db="EMBL/GenBank/DDBJ databases">
        <authorList>
            <person name="Palmer J.M."/>
        </authorList>
    </citation>
    <scope>NUCLEOTIDE SEQUENCE [LARGE SCALE GENOMIC DNA]</scope>
    <source>
        <strain evidence="6 7">DSM 7382</strain>
    </source>
</reference>
<dbReference type="InterPro" id="IPR002893">
    <property type="entry name" value="Znf_MYND"/>
</dbReference>
<dbReference type="Gene3D" id="6.10.140.2220">
    <property type="match status" value="1"/>
</dbReference>
<evidence type="ECO:0000256" key="3">
    <source>
        <dbReference type="ARBA" id="ARBA00022833"/>
    </source>
</evidence>
<evidence type="ECO:0000256" key="2">
    <source>
        <dbReference type="ARBA" id="ARBA00022771"/>
    </source>
</evidence>